<evidence type="ECO:0000259" key="6">
    <source>
        <dbReference type="Pfam" id="PF00891"/>
    </source>
</evidence>
<feature type="active site" description="Proton acceptor" evidence="4">
    <location>
        <position position="290"/>
    </location>
</feature>
<dbReference type="OrthoDB" id="1606438at2759"/>
<dbReference type="PANTHER" id="PTHR11746">
    <property type="entry name" value="O-METHYLTRANSFERASE"/>
    <property type="match status" value="1"/>
</dbReference>
<dbReference type="AlphaFoldDB" id="A0A811QBJ3"/>
<feature type="domain" description="O-methyltransferase C-terminal" evidence="6">
    <location>
        <begin position="157"/>
        <end position="367"/>
    </location>
</feature>
<dbReference type="GO" id="GO:0032259">
    <property type="term" value="P:methylation"/>
    <property type="evidence" value="ECO:0007669"/>
    <property type="project" value="UniProtKB-KW"/>
</dbReference>
<keyword evidence="3" id="KW-0949">S-adenosyl-L-methionine</keyword>
<dbReference type="InterPro" id="IPR036390">
    <property type="entry name" value="WH_DNA-bd_sf"/>
</dbReference>
<dbReference type="SUPFAM" id="SSF46785">
    <property type="entry name" value="Winged helix' DNA-binding domain"/>
    <property type="match status" value="1"/>
</dbReference>
<evidence type="ECO:0000259" key="7">
    <source>
        <dbReference type="Pfam" id="PF08100"/>
    </source>
</evidence>
<evidence type="ECO:0000256" key="4">
    <source>
        <dbReference type="PIRSR" id="PIRSR005739-1"/>
    </source>
</evidence>
<evidence type="ECO:0000256" key="2">
    <source>
        <dbReference type="ARBA" id="ARBA00022679"/>
    </source>
</evidence>
<dbReference type="PROSITE" id="PS51683">
    <property type="entry name" value="SAM_OMT_II"/>
    <property type="match status" value="1"/>
</dbReference>
<dbReference type="InterPro" id="IPR029063">
    <property type="entry name" value="SAM-dependent_MTases_sf"/>
</dbReference>
<evidence type="ECO:0000256" key="1">
    <source>
        <dbReference type="ARBA" id="ARBA00022603"/>
    </source>
</evidence>
<proteinExistence type="predicted"/>
<sequence length="386" mass="41571">MAFPGASSSAAGYNLLHPLLSFIINIMMFLGNTVFIFSMLCLVDLDDYASTVFLLGLIDALAAAPAGELVAQIPRPAANKAEATATVDRMMRFLASHGVVTCSTDEGAAPAPDGSSTVLRRYAKRPVCRWLSATNNGEGSLAALAMFGFQQPFLNPWQHMAEAVLSGGVAFEMANGMPAFEYMGKNPQLSALYNQAMSQLSLLVCRKMLEGRFTAVGGFDDIQVLVDVGGGAGTALGMIPSRYKHIKGINFDLPFVISQTKPIPGVEHVGGNMLDYVPSGDAVFMKSVLHLLDDDDCVKLLNSCYWSVPEKGKVIAMEVVLPATPETTQAGRFPFQFDIICLLNGLKGGRERTEQEYARLATGAGFRTPIRSTAVFGAYWVLEFIK</sequence>
<dbReference type="Pfam" id="PF00891">
    <property type="entry name" value="Methyltransf_2"/>
    <property type="match status" value="1"/>
</dbReference>
<dbReference type="GO" id="GO:0046983">
    <property type="term" value="F:protein dimerization activity"/>
    <property type="evidence" value="ECO:0007669"/>
    <property type="project" value="InterPro"/>
</dbReference>
<dbReference type="Gene3D" id="1.10.10.10">
    <property type="entry name" value="Winged helix-like DNA-binding domain superfamily/Winged helix DNA-binding domain"/>
    <property type="match status" value="1"/>
</dbReference>
<keyword evidence="5" id="KW-0812">Transmembrane</keyword>
<reference evidence="8" key="1">
    <citation type="submission" date="2020-10" db="EMBL/GenBank/DDBJ databases">
        <authorList>
            <person name="Han B."/>
            <person name="Lu T."/>
            <person name="Zhao Q."/>
            <person name="Huang X."/>
            <person name="Zhao Y."/>
        </authorList>
    </citation>
    <scope>NUCLEOTIDE SEQUENCE</scope>
</reference>
<dbReference type="PIRSF" id="PIRSF005739">
    <property type="entry name" value="O-mtase"/>
    <property type="match status" value="1"/>
</dbReference>
<organism evidence="8 9">
    <name type="scientific">Miscanthus lutarioriparius</name>
    <dbReference type="NCBI Taxonomy" id="422564"/>
    <lineage>
        <taxon>Eukaryota</taxon>
        <taxon>Viridiplantae</taxon>
        <taxon>Streptophyta</taxon>
        <taxon>Embryophyta</taxon>
        <taxon>Tracheophyta</taxon>
        <taxon>Spermatophyta</taxon>
        <taxon>Magnoliopsida</taxon>
        <taxon>Liliopsida</taxon>
        <taxon>Poales</taxon>
        <taxon>Poaceae</taxon>
        <taxon>PACMAD clade</taxon>
        <taxon>Panicoideae</taxon>
        <taxon>Andropogonodae</taxon>
        <taxon>Andropogoneae</taxon>
        <taxon>Saccharinae</taxon>
        <taxon>Miscanthus</taxon>
    </lineage>
</organism>
<feature type="domain" description="O-methyltransferase dimerisation" evidence="7">
    <location>
        <begin position="54"/>
        <end position="131"/>
    </location>
</feature>
<evidence type="ECO:0000256" key="5">
    <source>
        <dbReference type="SAM" id="Phobius"/>
    </source>
</evidence>
<evidence type="ECO:0000313" key="8">
    <source>
        <dbReference type="EMBL" id="CAD6255659.1"/>
    </source>
</evidence>
<dbReference type="SUPFAM" id="SSF53335">
    <property type="entry name" value="S-adenosyl-L-methionine-dependent methyltransferases"/>
    <property type="match status" value="1"/>
</dbReference>
<evidence type="ECO:0000256" key="3">
    <source>
        <dbReference type="ARBA" id="ARBA00022691"/>
    </source>
</evidence>
<feature type="transmembrane region" description="Helical" evidence="5">
    <location>
        <begin position="52"/>
        <end position="71"/>
    </location>
</feature>
<keyword evidence="9" id="KW-1185">Reference proteome</keyword>
<dbReference type="InterPro" id="IPR001077">
    <property type="entry name" value="COMT_C"/>
</dbReference>
<keyword evidence="2" id="KW-0808">Transferase</keyword>
<protein>
    <recommendedName>
        <fullName evidence="10">O-methyltransferase domain-containing protein</fullName>
    </recommendedName>
</protein>
<dbReference type="Pfam" id="PF08100">
    <property type="entry name" value="Dimerisation"/>
    <property type="match status" value="1"/>
</dbReference>
<dbReference type="InterPro" id="IPR016461">
    <property type="entry name" value="COMT-like"/>
</dbReference>
<dbReference type="GO" id="GO:0008171">
    <property type="term" value="F:O-methyltransferase activity"/>
    <property type="evidence" value="ECO:0007669"/>
    <property type="project" value="InterPro"/>
</dbReference>
<dbReference type="Gene3D" id="3.40.50.150">
    <property type="entry name" value="Vaccinia Virus protein VP39"/>
    <property type="match status" value="1"/>
</dbReference>
<feature type="transmembrane region" description="Helical" evidence="5">
    <location>
        <begin position="20"/>
        <end position="45"/>
    </location>
</feature>
<keyword evidence="1" id="KW-0489">Methyltransferase</keyword>
<evidence type="ECO:0008006" key="10">
    <source>
        <dbReference type="Google" id="ProtNLM"/>
    </source>
</evidence>
<accession>A0A811QBJ3</accession>
<keyword evidence="5" id="KW-0472">Membrane</keyword>
<gene>
    <name evidence="8" type="ORF">NCGR_LOCUS39200</name>
</gene>
<name>A0A811QBJ3_9POAL</name>
<dbReference type="InterPro" id="IPR036388">
    <property type="entry name" value="WH-like_DNA-bd_sf"/>
</dbReference>
<keyword evidence="5" id="KW-1133">Transmembrane helix</keyword>
<dbReference type="Proteomes" id="UP000604825">
    <property type="component" value="Unassembled WGS sequence"/>
</dbReference>
<dbReference type="EMBL" id="CAJGYO010000010">
    <property type="protein sequence ID" value="CAD6255659.1"/>
    <property type="molecule type" value="Genomic_DNA"/>
</dbReference>
<evidence type="ECO:0000313" key="9">
    <source>
        <dbReference type="Proteomes" id="UP000604825"/>
    </source>
</evidence>
<dbReference type="InterPro" id="IPR012967">
    <property type="entry name" value="COMT_dimerisation"/>
</dbReference>
<comment type="caution">
    <text evidence="8">The sequence shown here is derived from an EMBL/GenBank/DDBJ whole genome shotgun (WGS) entry which is preliminary data.</text>
</comment>